<protein>
    <submittedName>
        <fullName evidence="2">Uncharacterized protein</fullName>
    </submittedName>
</protein>
<name>A0A9X0B0B0_9HELO</name>
<accession>A0A9X0B0B0</accession>
<dbReference type="OrthoDB" id="3548715at2759"/>
<dbReference type="EMBL" id="JAPEIS010000001">
    <property type="protein sequence ID" value="KAJ8070888.1"/>
    <property type="molecule type" value="Genomic_DNA"/>
</dbReference>
<evidence type="ECO:0000256" key="1">
    <source>
        <dbReference type="SAM" id="MobiDB-lite"/>
    </source>
</evidence>
<organism evidence="2 3">
    <name type="scientific">Sclerotinia nivalis</name>
    <dbReference type="NCBI Taxonomy" id="352851"/>
    <lineage>
        <taxon>Eukaryota</taxon>
        <taxon>Fungi</taxon>
        <taxon>Dikarya</taxon>
        <taxon>Ascomycota</taxon>
        <taxon>Pezizomycotina</taxon>
        <taxon>Leotiomycetes</taxon>
        <taxon>Helotiales</taxon>
        <taxon>Sclerotiniaceae</taxon>
        <taxon>Sclerotinia</taxon>
    </lineage>
</organism>
<evidence type="ECO:0000313" key="3">
    <source>
        <dbReference type="Proteomes" id="UP001152300"/>
    </source>
</evidence>
<keyword evidence="3" id="KW-1185">Reference proteome</keyword>
<evidence type="ECO:0000313" key="2">
    <source>
        <dbReference type="EMBL" id="KAJ8070888.1"/>
    </source>
</evidence>
<reference evidence="2" key="1">
    <citation type="submission" date="2022-11" db="EMBL/GenBank/DDBJ databases">
        <title>Genome Resource of Sclerotinia nivalis Strain SnTB1, a Plant Pathogen Isolated from American Ginseng.</title>
        <authorList>
            <person name="Fan S."/>
        </authorList>
    </citation>
    <scope>NUCLEOTIDE SEQUENCE</scope>
    <source>
        <strain evidence="2">SnTB1</strain>
    </source>
</reference>
<sequence>MDQINAIKINAILPEKEDSACPVTPAPKKSSNPPPSSPNDKVPNQASTSKKTGRTPLPSAPLVPTRFAYKSHAYNSWRARKRRLRLRGIKIEIREPTVAENGLKHRCRKLSGLRWSQTYFESQELVP</sequence>
<feature type="region of interest" description="Disordered" evidence="1">
    <location>
        <begin position="15"/>
        <end position="62"/>
    </location>
</feature>
<gene>
    <name evidence="2" type="ORF">OCU04_001247</name>
</gene>
<comment type="caution">
    <text evidence="2">The sequence shown here is derived from an EMBL/GenBank/DDBJ whole genome shotgun (WGS) entry which is preliminary data.</text>
</comment>
<proteinExistence type="predicted"/>
<dbReference type="Proteomes" id="UP001152300">
    <property type="component" value="Unassembled WGS sequence"/>
</dbReference>
<dbReference type="AlphaFoldDB" id="A0A9X0B0B0"/>